<gene>
    <name evidence="1" type="ORF">RHODO2019_05160</name>
</gene>
<dbReference type="RefSeq" id="WP_265383934.1">
    <property type="nucleotide sequence ID" value="NZ_CP110615.1"/>
</dbReference>
<organism evidence="1 2">
    <name type="scientific">Rhodococcus antarcticus</name>
    <dbReference type="NCBI Taxonomy" id="2987751"/>
    <lineage>
        <taxon>Bacteria</taxon>
        <taxon>Bacillati</taxon>
        <taxon>Actinomycetota</taxon>
        <taxon>Actinomycetes</taxon>
        <taxon>Mycobacteriales</taxon>
        <taxon>Nocardiaceae</taxon>
        <taxon>Rhodococcus</taxon>
    </lineage>
</organism>
<reference evidence="1" key="1">
    <citation type="submission" date="2022-10" db="EMBL/GenBank/DDBJ databases">
        <title>Rhodococcus sp.75.</title>
        <authorList>
            <person name="Sun M."/>
        </authorList>
    </citation>
    <scope>NUCLEOTIDE SEQUENCE</scope>
    <source>
        <strain evidence="1">75</strain>
    </source>
</reference>
<dbReference type="Proteomes" id="UP001164965">
    <property type="component" value="Chromosome"/>
</dbReference>
<keyword evidence="2" id="KW-1185">Reference proteome</keyword>
<protein>
    <submittedName>
        <fullName evidence="1">Uncharacterized protein</fullName>
    </submittedName>
</protein>
<name>A0ABY6P2F2_9NOCA</name>
<sequence length="51" mass="5051">MRERVAALVEVVAAVLAGAAAGARRGVLRVAPRAGRFAGPRVLALPAMGAG</sequence>
<accession>A0ABY6P2F2</accession>
<proteinExistence type="predicted"/>
<dbReference type="EMBL" id="CP110615">
    <property type="protein sequence ID" value="UZJ25830.1"/>
    <property type="molecule type" value="Genomic_DNA"/>
</dbReference>
<evidence type="ECO:0000313" key="1">
    <source>
        <dbReference type="EMBL" id="UZJ25830.1"/>
    </source>
</evidence>
<evidence type="ECO:0000313" key="2">
    <source>
        <dbReference type="Proteomes" id="UP001164965"/>
    </source>
</evidence>